<dbReference type="PRINTS" id="PR00081">
    <property type="entry name" value="GDHRDH"/>
</dbReference>
<name>A0ABW4JRE6_9BACL</name>
<dbReference type="RefSeq" id="WP_377945622.1">
    <property type="nucleotide sequence ID" value="NZ_JBHUCX010000099.1"/>
</dbReference>
<dbReference type="CDD" id="cd05233">
    <property type="entry name" value="SDR_c"/>
    <property type="match status" value="1"/>
</dbReference>
<organism evidence="2 3">
    <name type="scientific">Alicyclobacillus fodiniaquatilis</name>
    <dbReference type="NCBI Taxonomy" id="1661150"/>
    <lineage>
        <taxon>Bacteria</taxon>
        <taxon>Bacillati</taxon>
        <taxon>Bacillota</taxon>
        <taxon>Bacilli</taxon>
        <taxon>Bacillales</taxon>
        <taxon>Alicyclobacillaceae</taxon>
        <taxon>Alicyclobacillus</taxon>
    </lineage>
</organism>
<accession>A0ABW4JRE6</accession>
<dbReference type="Gene3D" id="3.40.50.720">
    <property type="entry name" value="NAD(P)-binding Rossmann-like Domain"/>
    <property type="match status" value="1"/>
</dbReference>
<proteinExistence type="inferred from homology"/>
<dbReference type="PANTHER" id="PTHR42879">
    <property type="entry name" value="3-OXOACYL-(ACYL-CARRIER-PROTEIN) REDUCTASE"/>
    <property type="match status" value="1"/>
</dbReference>
<sequence length="260" mass="28699">MSRVALVTSAGKGLGHAMVMALAQNGWDVCFTYGKSQTSAQALERDVIALGRRALSLQCDLFDQAAVLETVAIAKGTFAHVDALVHSFGPFVFERTALADYDDDMWRRVLDGNLTSFFWLYRELVQEMRTRRFGRFVTLGYEGVGSARGWRYRSAYAAAKAGLVSLTRTVAREERDYGVTANMVCPGDIRGQNKMRAFADVRGEVTESGLRPPVGEDVGRTVAWLCHPDSQEINGTVMEVTGAREVVAEDDMRAKKQAEN</sequence>
<protein>
    <submittedName>
        <fullName evidence="2">SDR family oxidoreductase</fullName>
    </submittedName>
</protein>
<evidence type="ECO:0000313" key="3">
    <source>
        <dbReference type="Proteomes" id="UP001597079"/>
    </source>
</evidence>
<dbReference type="Proteomes" id="UP001597079">
    <property type="component" value="Unassembled WGS sequence"/>
</dbReference>
<reference evidence="3" key="1">
    <citation type="journal article" date="2019" name="Int. J. Syst. Evol. Microbiol.">
        <title>The Global Catalogue of Microorganisms (GCM) 10K type strain sequencing project: providing services to taxonomists for standard genome sequencing and annotation.</title>
        <authorList>
            <consortium name="The Broad Institute Genomics Platform"/>
            <consortium name="The Broad Institute Genome Sequencing Center for Infectious Disease"/>
            <person name="Wu L."/>
            <person name="Ma J."/>
        </authorList>
    </citation>
    <scope>NUCLEOTIDE SEQUENCE [LARGE SCALE GENOMIC DNA]</scope>
    <source>
        <strain evidence="3">CGMCC 1.12286</strain>
    </source>
</reference>
<dbReference type="EMBL" id="JBHUCX010000099">
    <property type="protein sequence ID" value="MFD1677710.1"/>
    <property type="molecule type" value="Genomic_DNA"/>
</dbReference>
<evidence type="ECO:0000313" key="2">
    <source>
        <dbReference type="EMBL" id="MFD1677710.1"/>
    </source>
</evidence>
<dbReference type="InterPro" id="IPR002347">
    <property type="entry name" value="SDR_fam"/>
</dbReference>
<comment type="similarity">
    <text evidence="1">Belongs to the short-chain dehydrogenases/reductases (SDR) family.</text>
</comment>
<keyword evidence="3" id="KW-1185">Reference proteome</keyword>
<evidence type="ECO:0000256" key="1">
    <source>
        <dbReference type="ARBA" id="ARBA00006484"/>
    </source>
</evidence>
<dbReference type="SUPFAM" id="SSF51735">
    <property type="entry name" value="NAD(P)-binding Rossmann-fold domains"/>
    <property type="match status" value="1"/>
</dbReference>
<dbReference type="Pfam" id="PF13561">
    <property type="entry name" value="adh_short_C2"/>
    <property type="match status" value="1"/>
</dbReference>
<dbReference type="InterPro" id="IPR036291">
    <property type="entry name" value="NAD(P)-bd_dom_sf"/>
</dbReference>
<dbReference type="InterPro" id="IPR050259">
    <property type="entry name" value="SDR"/>
</dbReference>
<dbReference type="PANTHER" id="PTHR42879:SF2">
    <property type="entry name" value="3-OXOACYL-[ACYL-CARRIER-PROTEIN] REDUCTASE FABG"/>
    <property type="match status" value="1"/>
</dbReference>
<comment type="caution">
    <text evidence="2">The sequence shown here is derived from an EMBL/GenBank/DDBJ whole genome shotgun (WGS) entry which is preliminary data.</text>
</comment>
<gene>
    <name evidence="2" type="ORF">ACFSB2_23900</name>
</gene>